<dbReference type="Proteomes" id="UP000283946">
    <property type="component" value="Chromosome"/>
</dbReference>
<protein>
    <submittedName>
        <fullName evidence="3">Uncharacterized protein</fullName>
    </submittedName>
</protein>
<keyword evidence="2" id="KW-1133">Transmembrane helix</keyword>
<accession>A0AAD2JG56</accession>
<evidence type="ECO:0000256" key="2">
    <source>
        <dbReference type="SAM" id="Phobius"/>
    </source>
</evidence>
<proteinExistence type="predicted"/>
<name>A0AAD2JG56_9MICO</name>
<feature type="transmembrane region" description="Helical" evidence="2">
    <location>
        <begin position="6"/>
        <end position="25"/>
    </location>
</feature>
<keyword evidence="2" id="KW-0812">Transmembrane</keyword>
<dbReference type="EMBL" id="CP028130">
    <property type="protein sequence ID" value="AZZ54934.1"/>
    <property type="molecule type" value="Genomic_DNA"/>
</dbReference>
<reference evidence="3 4" key="1">
    <citation type="submission" date="2018-03" db="EMBL/GenBank/DDBJ databases">
        <title>Bacteriophage NCPPB3778 and a type I-E CRISPR drive the evolution of the US Biological Select Agent, Rathayibacter toxicus.</title>
        <authorList>
            <person name="Davis E.W.II."/>
            <person name="Tabima J.F."/>
            <person name="Weisberg A.J."/>
            <person name="Dantas Lopes L."/>
            <person name="Wiseman M.S."/>
            <person name="Wiseman M.S."/>
            <person name="Pupko T."/>
            <person name="Belcher M.S."/>
            <person name="Sechler A.J."/>
            <person name="Tancos M.A."/>
            <person name="Schroeder B.K."/>
            <person name="Murray T.D."/>
            <person name="Luster D.G."/>
            <person name="Schneider W.L."/>
            <person name="Rogers E."/>
            <person name="Andreote F.D."/>
            <person name="Grunwald N.J."/>
            <person name="Putnam M.L."/>
            <person name="Chang J.H."/>
        </authorList>
    </citation>
    <scope>NUCLEOTIDE SEQUENCE [LARGE SCALE GENOMIC DNA]</scope>
    <source>
        <strain evidence="3 4">NCCPB 2253</strain>
    </source>
</reference>
<dbReference type="KEGG" id="ria:C7V51_02820"/>
<evidence type="ECO:0000313" key="3">
    <source>
        <dbReference type="EMBL" id="AZZ54934.1"/>
    </source>
</evidence>
<gene>
    <name evidence="3" type="ORF">C7V51_02820</name>
</gene>
<dbReference type="RefSeq" id="WP_104354119.1">
    <property type="nucleotide sequence ID" value="NZ_CP028130.1"/>
</dbReference>
<feature type="coiled-coil region" evidence="1">
    <location>
        <begin position="30"/>
        <end position="79"/>
    </location>
</feature>
<sequence length="174" mass="18831">MDAANLVVQLGILGVTAGAGAIAWWQAIVASRAKADAQASEQRTADAERRAVVAAERAAEAASASVEQHARAAQAAEQALPPVWSQLVRIDKTVYRVRNDSSRVIVVTAFEPQPTELAATLARVRFPLPARVEYGDALDVLILGRMSPGIESIRMVWQFEDESMEQVTVRRVLA</sequence>
<organism evidence="3 4">
    <name type="scientific">Rathayibacter iranicus</name>
    <dbReference type="NCBI Taxonomy" id="59737"/>
    <lineage>
        <taxon>Bacteria</taxon>
        <taxon>Bacillati</taxon>
        <taxon>Actinomycetota</taxon>
        <taxon>Actinomycetes</taxon>
        <taxon>Micrococcales</taxon>
        <taxon>Microbacteriaceae</taxon>
        <taxon>Rathayibacter</taxon>
    </lineage>
</organism>
<evidence type="ECO:0000313" key="4">
    <source>
        <dbReference type="Proteomes" id="UP000283946"/>
    </source>
</evidence>
<dbReference type="AlphaFoldDB" id="A0AAD2JG56"/>
<evidence type="ECO:0000256" key="1">
    <source>
        <dbReference type="SAM" id="Coils"/>
    </source>
</evidence>
<keyword evidence="1" id="KW-0175">Coiled coil</keyword>
<keyword evidence="2" id="KW-0472">Membrane</keyword>